<evidence type="ECO:0000313" key="2">
    <source>
        <dbReference type="EMBL" id="SVD78045.1"/>
    </source>
</evidence>
<sequence length="175" mass="18708">GDFVAINKGVEPIGGRTRGRAKEMVKTMINRAAFQGTRVIDATHCRQTILVDGFAFLIKGRQTHVPFTEHRRGISLLLQQTGHGKSTGIDQAGPSHPGEDSPVIEPESHAAGENTVTGGRANGGGTVSVGKPDAFLRQLVQMRRGYLALVVVTTHITVTEIISKDEEDIGFISGI</sequence>
<gene>
    <name evidence="2" type="ORF">METZ01_LOCUS430899</name>
</gene>
<dbReference type="AlphaFoldDB" id="A0A382Y5B6"/>
<feature type="region of interest" description="Disordered" evidence="1">
    <location>
        <begin position="84"/>
        <end position="106"/>
    </location>
</feature>
<evidence type="ECO:0000256" key="1">
    <source>
        <dbReference type="SAM" id="MobiDB-lite"/>
    </source>
</evidence>
<protein>
    <submittedName>
        <fullName evidence="2">Uncharacterized protein</fullName>
    </submittedName>
</protein>
<feature type="non-terminal residue" evidence="2">
    <location>
        <position position="1"/>
    </location>
</feature>
<organism evidence="2">
    <name type="scientific">marine metagenome</name>
    <dbReference type="NCBI Taxonomy" id="408172"/>
    <lineage>
        <taxon>unclassified sequences</taxon>
        <taxon>metagenomes</taxon>
        <taxon>ecological metagenomes</taxon>
    </lineage>
</organism>
<name>A0A382Y5B6_9ZZZZ</name>
<proteinExistence type="predicted"/>
<dbReference type="EMBL" id="UINC01172785">
    <property type="protein sequence ID" value="SVD78045.1"/>
    <property type="molecule type" value="Genomic_DNA"/>
</dbReference>
<reference evidence="2" key="1">
    <citation type="submission" date="2018-05" db="EMBL/GenBank/DDBJ databases">
        <authorList>
            <person name="Lanie J.A."/>
            <person name="Ng W.-L."/>
            <person name="Kazmierczak K.M."/>
            <person name="Andrzejewski T.M."/>
            <person name="Davidsen T.M."/>
            <person name="Wayne K.J."/>
            <person name="Tettelin H."/>
            <person name="Glass J.I."/>
            <person name="Rusch D."/>
            <person name="Podicherti R."/>
            <person name="Tsui H.-C.T."/>
            <person name="Winkler M.E."/>
        </authorList>
    </citation>
    <scope>NUCLEOTIDE SEQUENCE</scope>
</reference>
<accession>A0A382Y5B6</accession>